<evidence type="ECO:0000313" key="4">
    <source>
        <dbReference type="EMBL" id="KAI0507373.1"/>
    </source>
</evidence>
<evidence type="ECO:0000256" key="2">
    <source>
        <dbReference type="SAM" id="Phobius"/>
    </source>
</evidence>
<reference evidence="4" key="1">
    <citation type="journal article" date="2022" name="Front. Genet.">
        <title>Chromosome-Scale Assembly of the Dendrobium nobile Genome Provides Insights Into the Molecular Mechanism of the Biosynthesis of the Medicinal Active Ingredient of Dendrobium.</title>
        <authorList>
            <person name="Xu Q."/>
            <person name="Niu S.-C."/>
            <person name="Li K.-L."/>
            <person name="Zheng P.-J."/>
            <person name="Zhang X.-J."/>
            <person name="Jia Y."/>
            <person name="Liu Y."/>
            <person name="Niu Y.-X."/>
            <person name="Yu L.-H."/>
            <person name="Chen D.-F."/>
            <person name="Zhang G.-Q."/>
        </authorList>
    </citation>
    <scope>NUCLEOTIDE SEQUENCE</scope>
    <source>
        <tissue evidence="4">Leaf</tissue>
    </source>
</reference>
<accession>A0A8T3B7I5</accession>
<evidence type="ECO:0000313" key="5">
    <source>
        <dbReference type="Proteomes" id="UP000829196"/>
    </source>
</evidence>
<keyword evidence="3" id="KW-0732">Signal</keyword>
<feature type="region of interest" description="Disordered" evidence="1">
    <location>
        <begin position="47"/>
        <end position="87"/>
    </location>
</feature>
<sequence>MLRIAAMATVAVLLVTSTAISDAGMAAESPEASLLCVSKCGTCPAVCSSPPSPPKTSGGVILSPPAKKSPPSPTSSSSSSSPAGGQDRGGLSYPYYYFYTADAARAPDLFLGFMGLFPLLLLLSFWMA</sequence>
<keyword evidence="2" id="KW-0472">Membrane</keyword>
<comment type="caution">
    <text evidence="4">The sequence shown here is derived from an EMBL/GenBank/DDBJ whole genome shotgun (WGS) entry which is preliminary data.</text>
</comment>
<protein>
    <submittedName>
        <fullName evidence="4">Uncharacterized protein</fullName>
    </submittedName>
</protein>
<dbReference type="Proteomes" id="UP000829196">
    <property type="component" value="Unassembled WGS sequence"/>
</dbReference>
<feature type="transmembrane region" description="Helical" evidence="2">
    <location>
        <begin position="109"/>
        <end position="127"/>
    </location>
</feature>
<proteinExistence type="predicted"/>
<organism evidence="4 5">
    <name type="scientific">Dendrobium nobile</name>
    <name type="common">Orchid</name>
    <dbReference type="NCBI Taxonomy" id="94219"/>
    <lineage>
        <taxon>Eukaryota</taxon>
        <taxon>Viridiplantae</taxon>
        <taxon>Streptophyta</taxon>
        <taxon>Embryophyta</taxon>
        <taxon>Tracheophyta</taxon>
        <taxon>Spermatophyta</taxon>
        <taxon>Magnoliopsida</taxon>
        <taxon>Liliopsida</taxon>
        <taxon>Asparagales</taxon>
        <taxon>Orchidaceae</taxon>
        <taxon>Epidendroideae</taxon>
        <taxon>Malaxideae</taxon>
        <taxon>Dendrobiinae</taxon>
        <taxon>Dendrobium</taxon>
    </lineage>
</organism>
<keyword evidence="2" id="KW-1133">Transmembrane helix</keyword>
<keyword evidence="5" id="KW-1185">Reference proteome</keyword>
<gene>
    <name evidence="4" type="ORF">KFK09_013496</name>
</gene>
<name>A0A8T3B7I5_DENNO</name>
<feature type="chain" id="PRO_5035726543" evidence="3">
    <location>
        <begin position="20"/>
        <end position="128"/>
    </location>
</feature>
<evidence type="ECO:0000256" key="3">
    <source>
        <dbReference type="SAM" id="SignalP"/>
    </source>
</evidence>
<feature type="signal peptide" evidence="3">
    <location>
        <begin position="1"/>
        <end position="19"/>
    </location>
</feature>
<feature type="compositionally biased region" description="Low complexity" evidence="1">
    <location>
        <begin position="74"/>
        <end position="83"/>
    </location>
</feature>
<dbReference type="EMBL" id="JAGYWB010000010">
    <property type="protein sequence ID" value="KAI0507373.1"/>
    <property type="molecule type" value="Genomic_DNA"/>
</dbReference>
<keyword evidence="2" id="KW-0812">Transmembrane</keyword>
<evidence type="ECO:0000256" key="1">
    <source>
        <dbReference type="SAM" id="MobiDB-lite"/>
    </source>
</evidence>
<dbReference type="AlphaFoldDB" id="A0A8T3B7I5"/>